<name>A0ABV0WJN0_9TELE</name>
<keyword evidence="4" id="KW-0443">Lipid metabolism</keyword>
<dbReference type="InterPro" id="IPR051496">
    <property type="entry name" value="H-rev107_PLA/AT"/>
</dbReference>
<accession>A0ABV0WJN0</accession>
<evidence type="ECO:0000259" key="5">
    <source>
        <dbReference type="PROSITE" id="PS51934"/>
    </source>
</evidence>
<sequence>MIEIIRSEFYSHWAVYIGNGYIVHFVTEAVNSGFSTVPSENGSVRKELLTDVLNDCNWRVNNYLDKKYTPRPRDTIVKKACSLVGSSLTYSLTDYNCEHFATEQRYDIAVSMQVEKAKVGVAAGGTAVLTGFIAAASVMNKTISH</sequence>
<dbReference type="EMBL" id="JAHRIM010050322">
    <property type="protein sequence ID" value="MEQ2268642.1"/>
    <property type="molecule type" value="Genomic_DNA"/>
</dbReference>
<dbReference type="InterPro" id="IPR007053">
    <property type="entry name" value="LRAT_dom"/>
</dbReference>
<keyword evidence="7" id="KW-1185">Reference proteome</keyword>
<dbReference type="Proteomes" id="UP001444071">
    <property type="component" value="Unassembled WGS sequence"/>
</dbReference>
<evidence type="ECO:0000256" key="2">
    <source>
        <dbReference type="ARBA" id="ARBA00022679"/>
    </source>
</evidence>
<evidence type="ECO:0000256" key="1">
    <source>
        <dbReference type="ARBA" id="ARBA00007824"/>
    </source>
</evidence>
<evidence type="ECO:0000313" key="7">
    <source>
        <dbReference type="Proteomes" id="UP001444071"/>
    </source>
</evidence>
<feature type="domain" description="LRAT" evidence="5">
    <location>
        <begin position="2"/>
        <end position="113"/>
    </location>
</feature>
<comment type="caution">
    <text evidence="6">The sequence shown here is derived from an EMBL/GenBank/DDBJ whole genome shotgun (WGS) entry which is preliminary data.</text>
</comment>
<evidence type="ECO:0000256" key="4">
    <source>
        <dbReference type="ARBA" id="ARBA00023098"/>
    </source>
</evidence>
<dbReference type="PROSITE" id="PS51934">
    <property type="entry name" value="LRAT"/>
    <property type="match status" value="1"/>
</dbReference>
<reference evidence="6 7" key="1">
    <citation type="submission" date="2021-06" db="EMBL/GenBank/DDBJ databases">
        <authorList>
            <person name="Palmer J.M."/>
        </authorList>
    </citation>
    <scope>NUCLEOTIDE SEQUENCE [LARGE SCALE GENOMIC DNA]</scope>
    <source>
        <strain evidence="6 7">XR_2019</strain>
        <tissue evidence="6">Muscle</tissue>
    </source>
</reference>
<dbReference type="Pfam" id="PF04970">
    <property type="entry name" value="LRAT"/>
    <property type="match status" value="1"/>
</dbReference>
<protein>
    <recommendedName>
        <fullName evidence="5">LRAT domain-containing protein</fullName>
    </recommendedName>
</protein>
<organism evidence="6 7">
    <name type="scientific">Xenotaenia resolanae</name>
    <dbReference type="NCBI Taxonomy" id="208358"/>
    <lineage>
        <taxon>Eukaryota</taxon>
        <taxon>Metazoa</taxon>
        <taxon>Chordata</taxon>
        <taxon>Craniata</taxon>
        <taxon>Vertebrata</taxon>
        <taxon>Euteleostomi</taxon>
        <taxon>Actinopterygii</taxon>
        <taxon>Neopterygii</taxon>
        <taxon>Teleostei</taxon>
        <taxon>Neoteleostei</taxon>
        <taxon>Acanthomorphata</taxon>
        <taxon>Ovalentaria</taxon>
        <taxon>Atherinomorphae</taxon>
        <taxon>Cyprinodontiformes</taxon>
        <taxon>Goodeidae</taxon>
        <taxon>Xenotaenia</taxon>
    </lineage>
</organism>
<dbReference type="Gene3D" id="3.90.1720.10">
    <property type="entry name" value="endopeptidase domain like (from Nostoc punctiforme)"/>
    <property type="match status" value="1"/>
</dbReference>
<dbReference type="PANTHER" id="PTHR13943:SF31">
    <property type="entry name" value="PHOSPHOLIPASE A AND ACYLTRANSFERASE 3"/>
    <property type="match status" value="1"/>
</dbReference>
<keyword evidence="2" id="KW-0808">Transferase</keyword>
<comment type="similarity">
    <text evidence="1">Belongs to the H-rev107 family.</text>
</comment>
<keyword evidence="3" id="KW-0378">Hydrolase</keyword>
<proteinExistence type="inferred from homology"/>
<evidence type="ECO:0000313" key="6">
    <source>
        <dbReference type="EMBL" id="MEQ2268642.1"/>
    </source>
</evidence>
<dbReference type="PANTHER" id="PTHR13943">
    <property type="entry name" value="HRAS-LIKE SUPPRESSOR - RELATED"/>
    <property type="match status" value="1"/>
</dbReference>
<gene>
    <name evidence="6" type="ORF">XENORESO_008711</name>
</gene>
<evidence type="ECO:0000256" key="3">
    <source>
        <dbReference type="ARBA" id="ARBA00022801"/>
    </source>
</evidence>